<dbReference type="Pfam" id="PF00775">
    <property type="entry name" value="Dioxygenase_C"/>
    <property type="match status" value="1"/>
</dbReference>
<dbReference type="KEGG" id="sace:GIY23_17035"/>
<dbReference type="PANTHER" id="PTHR33711:SF7">
    <property type="entry name" value="INTRADIOL RING-CLEAVAGE DIOXYGENASES DOMAIN-CONTAINING PROTEIN-RELATED"/>
    <property type="match status" value="1"/>
</dbReference>
<evidence type="ECO:0000259" key="7">
    <source>
        <dbReference type="PROSITE" id="PS00083"/>
    </source>
</evidence>
<dbReference type="GO" id="GO:0018576">
    <property type="term" value="F:catechol 1,2-dioxygenase activity"/>
    <property type="evidence" value="ECO:0007669"/>
    <property type="project" value="InterPro"/>
</dbReference>
<dbReference type="Gene3D" id="2.60.130.10">
    <property type="entry name" value="Aromatic compound dioxygenase"/>
    <property type="match status" value="1"/>
</dbReference>
<evidence type="ECO:0000256" key="5">
    <source>
        <dbReference type="ARBA" id="ARBA00023002"/>
    </source>
</evidence>
<keyword evidence="5" id="KW-0560">Oxidoreductase</keyword>
<dbReference type="InterPro" id="IPR050770">
    <property type="entry name" value="Intradiol_RC_Dioxygenase"/>
</dbReference>
<dbReference type="InterPro" id="IPR007535">
    <property type="entry name" value="Catechol_dOase_N"/>
</dbReference>
<evidence type="ECO:0000313" key="8">
    <source>
        <dbReference type="EMBL" id="QGK70997.1"/>
    </source>
</evidence>
<dbReference type="InterPro" id="IPR015889">
    <property type="entry name" value="Intradiol_dOase_core"/>
</dbReference>
<reference evidence="9" key="1">
    <citation type="submission" date="2019-11" db="EMBL/GenBank/DDBJ databases">
        <title>The complete genome sequence of Saccharopolyspora sp. E2A.</title>
        <authorList>
            <person name="Zhang G."/>
        </authorList>
    </citation>
    <scope>NUCLEOTIDE SEQUENCE [LARGE SCALE GENOMIC DNA]</scope>
    <source>
        <strain evidence="9">E2A</strain>
    </source>
</reference>
<evidence type="ECO:0000256" key="2">
    <source>
        <dbReference type="ARBA" id="ARBA00007825"/>
    </source>
</evidence>
<dbReference type="GO" id="GO:0009712">
    <property type="term" value="P:catechol-containing compound metabolic process"/>
    <property type="evidence" value="ECO:0007669"/>
    <property type="project" value="InterPro"/>
</dbReference>
<comment type="cofactor">
    <cofactor evidence="1">
        <name>Fe(3+)</name>
        <dbReference type="ChEBI" id="CHEBI:29034"/>
    </cofactor>
</comment>
<evidence type="ECO:0000313" key="9">
    <source>
        <dbReference type="Proteomes" id="UP000371041"/>
    </source>
</evidence>
<keyword evidence="6" id="KW-0408">Iron</keyword>
<keyword evidence="3" id="KW-0479">Metal-binding</keyword>
<dbReference type="PROSITE" id="PS00083">
    <property type="entry name" value="INTRADIOL_DIOXYGENAS"/>
    <property type="match status" value="1"/>
</dbReference>
<dbReference type="GO" id="GO:0008199">
    <property type="term" value="F:ferric iron binding"/>
    <property type="evidence" value="ECO:0007669"/>
    <property type="project" value="InterPro"/>
</dbReference>
<evidence type="ECO:0000256" key="4">
    <source>
        <dbReference type="ARBA" id="ARBA00022964"/>
    </source>
</evidence>
<gene>
    <name evidence="8" type="ORF">GIY23_17035</name>
</gene>
<dbReference type="RefSeq" id="WP_154077574.1">
    <property type="nucleotide sequence ID" value="NZ_CP045929.1"/>
</dbReference>
<dbReference type="Pfam" id="PF04444">
    <property type="entry name" value="Dioxygenase_N"/>
    <property type="match status" value="1"/>
</dbReference>
<keyword evidence="9" id="KW-1185">Reference proteome</keyword>
<evidence type="ECO:0000256" key="1">
    <source>
        <dbReference type="ARBA" id="ARBA00001965"/>
    </source>
</evidence>
<dbReference type="AlphaFoldDB" id="A0A5Q3QJI8"/>
<dbReference type="SUPFAM" id="SSF49482">
    <property type="entry name" value="Aromatic compound dioxygenase"/>
    <property type="match status" value="1"/>
</dbReference>
<comment type="similarity">
    <text evidence="2">Belongs to the intradiol ring-cleavage dioxygenase family.</text>
</comment>
<dbReference type="EMBL" id="CP045929">
    <property type="protein sequence ID" value="QGK70997.1"/>
    <property type="molecule type" value="Genomic_DNA"/>
</dbReference>
<organism evidence="8 9">
    <name type="scientific">Allosaccharopolyspora coralli</name>
    <dbReference type="NCBI Taxonomy" id="2665642"/>
    <lineage>
        <taxon>Bacteria</taxon>
        <taxon>Bacillati</taxon>
        <taxon>Actinomycetota</taxon>
        <taxon>Actinomycetes</taxon>
        <taxon>Pseudonocardiales</taxon>
        <taxon>Pseudonocardiaceae</taxon>
        <taxon>Allosaccharopolyspora</taxon>
    </lineage>
</organism>
<dbReference type="InterPro" id="IPR000627">
    <property type="entry name" value="Intradiol_dOase_C"/>
</dbReference>
<keyword evidence="4 8" id="KW-0223">Dioxygenase</keyword>
<accession>A0A5Q3QJI8</accession>
<dbReference type="PANTHER" id="PTHR33711">
    <property type="entry name" value="DIOXYGENASE, PUTATIVE (AFU_ORTHOLOGUE AFUA_2G02910)-RELATED"/>
    <property type="match status" value="1"/>
</dbReference>
<evidence type="ECO:0000256" key="3">
    <source>
        <dbReference type="ARBA" id="ARBA00022723"/>
    </source>
</evidence>
<dbReference type="Proteomes" id="UP000371041">
    <property type="component" value="Chromosome"/>
</dbReference>
<name>A0A5Q3QJI8_9PSEU</name>
<protein>
    <submittedName>
        <fullName evidence="8">6-chlorohydroxyquinol-1,2-dioxygenase</fullName>
    </submittedName>
</protein>
<evidence type="ECO:0000256" key="6">
    <source>
        <dbReference type="ARBA" id="ARBA00023004"/>
    </source>
</evidence>
<feature type="domain" description="Intradiol ring-cleavage dioxygenases" evidence="7">
    <location>
        <begin position="126"/>
        <end position="154"/>
    </location>
</feature>
<proteinExistence type="inferred from homology"/>
<sequence length="288" mass="31620">MDFTEETASDAVVASFANTEDPRLRAVLGSLTRHLHDFVREVRPSHDEWAKAVDFLTEVGQTCDETRQEFILLSDVLGVSMLVETINGQHGGTENTVLGPFHAVESPQRDAGENIDLLGEGEPCVVTGRVVSTDGEPLRGASVDIWQCTSEGFYDVQQPDVQPLGNGRGLFRSDDDGRFWFRTVVPSHYPIPTDGPVGALLETARRHPYRPAHIHLLAEAAGHEPVTTHLFVADSPYIDSDAVFAVKQSLVTEFVQVDDEDQAKAYGVQAPFRLVDVEISLETEGRLA</sequence>